<feature type="transmembrane region" description="Helical" evidence="2">
    <location>
        <begin position="212"/>
        <end position="229"/>
    </location>
</feature>
<feature type="compositionally biased region" description="Low complexity" evidence="1">
    <location>
        <begin position="42"/>
        <end position="59"/>
    </location>
</feature>
<feature type="transmembrane region" description="Helical" evidence="2">
    <location>
        <begin position="338"/>
        <end position="360"/>
    </location>
</feature>
<comment type="caution">
    <text evidence="5">The sequence shown here is derived from an EMBL/GenBank/DDBJ whole genome shotgun (WGS) entry which is preliminary data.</text>
</comment>
<evidence type="ECO:0000259" key="4">
    <source>
        <dbReference type="Pfam" id="PF19040"/>
    </source>
</evidence>
<feature type="domain" description="SGNH" evidence="4">
    <location>
        <begin position="667"/>
        <end position="866"/>
    </location>
</feature>
<keyword evidence="2" id="KW-1133">Transmembrane helix</keyword>
<dbReference type="AlphaFoldDB" id="A0A841A9S2"/>
<dbReference type="GO" id="GO:0009103">
    <property type="term" value="P:lipopolysaccharide biosynthetic process"/>
    <property type="evidence" value="ECO:0007669"/>
    <property type="project" value="TreeGrafter"/>
</dbReference>
<protein>
    <submittedName>
        <fullName evidence="5">Peptidoglycan/LPS O-acetylase OafA/YrhL</fullName>
    </submittedName>
</protein>
<keyword evidence="2" id="KW-0472">Membrane</keyword>
<dbReference type="Pfam" id="PF19040">
    <property type="entry name" value="SGNH"/>
    <property type="match status" value="1"/>
</dbReference>
<dbReference type="PANTHER" id="PTHR23028:SF53">
    <property type="entry name" value="ACYL_TRANSF_3 DOMAIN-CONTAINING PROTEIN"/>
    <property type="match status" value="1"/>
</dbReference>
<dbReference type="GO" id="GO:0016747">
    <property type="term" value="F:acyltransferase activity, transferring groups other than amino-acyl groups"/>
    <property type="evidence" value="ECO:0007669"/>
    <property type="project" value="InterPro"/>
</dbReference>
<sequence length="884" mass="94198">MDSPDEPVPPAASASLADDLEDWTQEPTPPTPSAPPAPQPSRPALAPQESASAPASRPAPARRPRSSFSVWADGMRPTRTSSLEDWLQGPLEQHSEQEAEDAWSTSDSISGAWRPVQESAPEPSRTVPGGAGTGAHLGADADAGTDTDTRADTGADTRPETDAPDGAAPSAGSTLADTCAGTGAARPDATATVAEPTRETARARPAFRRELHGLRAVALGLVAIYHIWLGRVSGGVDVFLFLSAFFLTGTFVRRLESGRPLGVPRYWLHTFKRLLPPAAVTILLTLAATALFLPASIWPTVMQQSVAAVTYLQNALLVSLEVDYHARDASTASPLQHFWSLSVQGQAFVVWPLLFGLVVHRARKGRSVRRPLIALIGLIGAASLTWSIISTASQQEIAYFDTAARLWEFAAGSLLALSLPVLDRLTGARRPEDGAAPRHRTLRALMGWAGIAALLACGIVLDVSSQFPGWIAIWPLTAASAVVVAGYSGRRWGVDRLLSTRPAAFIGDISYALYLVHWPILVIWLHHSGQERAGLLDGLVVLTGSVLLAWMLTRAVDAPVRRSRWLEARPWRSLVAITMSVALVAGAAGGWWTYLQRTPPQPPVAAESAPATDEVATEAPTVLRPAGWQLGSQWPDLPESCGGKWAPATSFRNTHCQQLLPADAEPTETIVVVGSSHSRQYIPALLPLAEERDAQVVNLSMDGCGYLAGTERWPYCRGYDDWVLAYLDAAQPDIVLTTVTLTTADGTAETLPEGTEGAIQQLLDRGIDVIATRDTPRWEVNEYECAEAAVDAGGSPADADAACGADRTEKLAATNPAAPLAELTGTGGASVTVLDYSDLICPDGRCAPVLGDVYVYMDDDHLTRLFVEEVIAPAATRELETALS</sequence>
<evidence type="ECO:0000259" key="3">
    <source>
        <dbReference type="Pfam" id="PF01757"/>
    </source>
</evidence>
<feature type="compositionally biased region" description="Basic and acidic residues" evidence="1">
    <location>
        <begin position="147"/>
        <end position="161"/>
    </location>
</feature>
<keyword evidence="6" id="KW-1185">Reference proteome</keyword>
<dbReference type="InterPro" id="IPR043968">
    <property type="entry name" value="SGNH"/>
</dbReference>
<dbReference type="GO" id="GO:0016020">
    <property type="term" value="C:membrane"/>
    <property type="evidence" value="ECO:0007669"/>
    <property type="project" value="TreeGrafter"/>
</dbReference>
<feature type="transmembrane region" description="Helical" evidence="2">
    <location>
        <begin position="574"/>
        <end position="594"/>
    </location>
</feature>
<feature type="transmembrane region" description="Helical" evidence="2">
    <location>
        <begin position="533"/>
        <end position="553"/>
    </location>
</feature>
<feature type="transmembrane region" description="Helical" evidence="2">
    <location>
        <begin position="274"/>
        <end position="293"/>
    </location>
</feature>
<evidence type="ECO:0000313" key="5">
    <source>
        <dbReference type="EMBL" id="MBB5830361.1"/>
    </source>
</evidence>
<dbReference type="Proteomes" id="UP000588158">
    <property type="component" value="Unassembled WGS sequence"/>
</dbReference>
<dbReference type="InterPro" id="IPR050879">
    <property type="entry name" value="Acyltransferase_3"/>
</dbReference>
<dbReference type="RefSeq" id="WP_184323993.1">
    <property type="nucleotide sequence ID" value="NZ_JACHLZ010000001.1"/>
</dbReference>
<feature type="compositionally biased region" description="Pro residues" evidence="1">
    <location>
        <begin position="27"/>
        <end position="41"/>
    </location>
</feature>
<reference evidence="5 6" key="1">
    <citation type="submission" date="2020-08" db="EMBL/GenBank/DDBJ databases">
        <title>Sequencing the genomes of 1000 actinobacteria strains.</title>
        <authorList>
            <person name="Klenk H.-P."/>
        </authorList>
    </citation>
    <scope>NUCLEOTIDE SEQUENCE [LARGE SCALE GENOMIC DNA]</scope>
    <source>
        <strain evidence="5 6">DSM 28796</strain>
    </source>
</reference>
<dbReference type="Pfam" id="PF01757">
    <property type="entry name" value="Acyl_transf_3"/>
    <property type="match status" value="1"/>
</dbReference>
<organism evidence="5 6">
    <name type="scientific">Brachybacterium aquaticum</name>
    <dbReference type="NCBI Taxonomy" id="1432564"/>
    <lineage>
        <taxon>Bacteria</taxon>
        <taxon>Bacillati</taxon>
        <taxon>Actinomycetota</taxon>
        <taxon>Actinomycetes</taxon>
        <taxon>Micrococcales</taxon>
        <taxon>Dermabacteraceae</taxon>
        <taxon>Brachybacterium</taxon>
    </lineage>
</organism>
<feature type="transmembrane region" description="Helical" evidence="2">
    <location>
        <begin position="467"/>
        <end position="488"/>
    </location>
</feature>
<feature type="region of interest" description="Disordered" evidence="1">
    <location>
        <begin position="1"/>
        <end position="201"/>
    </location>
</feature>
<name>A0A841A9S2_9MICO</name>
<feature type="transmembrane region" description="Helical" evidence="2">
    <location>
        <begin position="442"/>
        <end position="461"/>
    </location>
</feature>
<proteinExistence type="predicted"/>
<evidence type="ECO:0000256" key="1">
    <source>
        <dbReference type="SAM" id="MobiDB-lite"/>
    </source>
</evidence>
<evidence type="ECO:0000313" key="6">
    <source>
        <dbReference type="Proteomes" id="UP000588158"/>
    </source>
</evidence>
<feature type="transmembrane region" description="Helical" evidence="2">
    <location>
        <begin position="509"/>
        <end position="527"/>
    </location>
</feature>
<dbReference type="PANTHER" id="PTHR23028">
    <property type="entry name" value="ACETYLTRANSFERASE"/>
    <property type="match status" value="1"/>
</dbReference>
<feature type="compositionally biased region" description="Low complexity" evidence="1">
    <location>
        <begin position="136"/>
        <end position="146"/>
    </location>
</feature>
<feature type="transmembrane region" description="Helical" evidence="2">
    <location>
        <begin position="235"/>
        <end position="253"/>
    </location>
</feature>
<feature type="transmembrane region" description="Helical" evidence="2">
    <location>
        <begin position="404"/>
        <end position="422"/>
    </location>
</feature>
<evidence type="ECO:0000256" key="2">
    <source>
        <dbReference type="SAM" id="Phobius"/>
    </source>
</evidence>
<dbReference type="EMBL" id="JACHLZ010000001">
    <property type="protein sequence ID" value="MBB5830361.1"/>
    <property type="molecule type" value="Genomic_DNA"/>
</dbReference>
<feature type="domain" description="Acyltransferase 3" evidence="3">
    <location>
        <begin position="210"/>
        <end position="553"/>
    </location>
</feature>
<gene>
    <name evidence="5" type="ORF">HNR70_000174</name>
</gene>
<feature type="compositionally biased region" description="Pro residues" evidence="1">
    <location>
        <begin position="1"/>
        <end position="10"/>
    </location>
</feature>
<keyword evidence="2" id="KW-0812">Transmembrane</keyword>
<feature type="transmembrane region" description="Helical" evidence="2">
    <location>
        <begin position="372"/>
        <end position="392"/>
    </location>
</feature>
<accession>A0A841A9S2</accession>
<dbReference type="InterPro" id="IPR002656">
    <property type="entry name" value="Acyl_transf_3_dom"/>
</dbReference>